<dbReference type="STRING" id="195064.SAMN05421721_10510"/>
<dbReference type="Proteomes" id="UP000199556">
    <property type="component" value="Unassembled WGS sequence"/>
</dbReference>
<dbReference type="GO" id="GO:0035438">
    <property type="term" value="F:cyclic-di-GMP binding"/>
    <property type="evidence" value="ECO:0007669"/>
    <property type="project" value="InterPro"/>
</dbReference>
<feature type="region of interest" description="Disordered" evidence="4">
    <location>
        <begin position="1"/>
        <end position="22"/>
    </location>
</feature>
<keyword evidence="7" id="KW-0969">Cilium</keyword>
<name>A0A1I4QMZ7_ECTMO</name>
<keyword evidence="2" id="KW-0547">Nucleotide-binding</keyword>
<evidence type="ECO:0000259" key="6">
    <source>
        <dbReference type="Pfam" id="PF07317"/>
    </source>
</evidence>
<feature type="domain" description="PilZ" evidence="5">
    <location>
        <begin position="126"/>
        <end position="233"/>
    </location>
</feature>
<keyword evidence="1" id="KW-0973">c-di-GMP</keyword>
<protein>
    <submittedName>
        <fullName evidence="7">C-di-GMP-binding flagellar brake protein YcgR, contains PilZNR and PilZ domains</fullName>
    </submittedName>
</protein>
<keyword evidence="7" id="KW-0282">Flagellum</keyword>
<dbReference type="Pfam" id="PF07238">
    <property type="entry name" value="PilZ"/>
    <property type="match status" value="1"/>
</dbReference>
<evidence type="ECO:0000256" key="2">
    <source>
        <dbReference type="ARBA" id="ARBA00022741"/>
    </source>
</evidence>
<dbReference type="Gene3D" id="2.30.110.10">
    <property type="entry name" value="Electron Transport, Fmn-binding Protein, Chain A"/>
    <property type="match status" value="1"/>
</dbReference>
<dbReference type="Gene3D" id="2.40.10.220">
    <property type="entry name" value="predicted glycosyltransferase like domains"/>
    <property type="match status" value="1"/>
</dbReference>
<organism evidence="7 8">
    <name type="scientific">Ectothiorhodospira mobilis</name>
    <dbReference type="NCBI Taxonomy" id="195064"/>
    <lineage>
        <taxon>Bacteria</taxon>
        <taxon>Pseudomonadati</taxon>
        <taxon>Pseudomonadota</taxon>
        <taxon>Gammaproteobacteria</taxon>
        <taxon>Chromatiales</taxon>
        <taxon>Ectothiorhodospiraceae</taxon>
        <taxon>Ectothiorhodospira</taxon>
    </lineage>
</organism>
<dbReference type="RefSeq" id="WP_177217584.1">
    <property type="nucleotide sequence ID" value="NZ_FOUO01000005.1"/>
</dbReference>
<dbReference type="EMBL" id="FOUO01000005">
    <property type="protein sequence ID" value="SFM41498.1"/>
    <property type="molecule type" value="Genomic_DNA"/>
</dbReference>
<gene>
    <name evidence="7" type="ORF">SAMN05421721_10510</name>
</gene>
<evidence type="ECO:0000256" key="4">
    <source>
        <dbReference type="SAM" id="MobiDB-lite"/>
    </source>
</evidence>
<feature type="compositionally biased region" description="Polar residues" evidence="4">
    <location>
        <begin position="1"/>
        <end position="14"/>
    </location>
</feature>
<evidence type="ECO:0000259" key="5">
    <source>
        <dbReference type="Pfam" id="PF07238"/>
    </source>
</evidence>
<evidence type="ECO:0000256" key="1">
    <source>
        <dbReference type="ARBA" id="ARBA00022636"/>
    </source>
</evidence>
<keyword evidence="8" id="KW-1185">Reference proteome</keyword>
<dbReference type="SUPFAM" id="SSF141371">
    <property type="entry name" value="PilZ domain-like"/>
    <property type="match status" value="1"/>
</dbReference>
<keyword evidence="7" id="KW-0966">Cell projection</keyword>
<dbReference type="InterPro" id="IPR009875">
    <property type="entry name" value="PilZ_domain"/>
</dbReference>
<feature type="domain" description="Type III secretion system flagellar brake protein YcgR PilZN" evidence="6">
    <location>
        <begin position="24"/>
        <end position="122"/>
    </location>
</feature>
<dbReference type="AlphaFoldDB" id="A0A1I4QMZ7"/>
<sequence length="245" mass="27346">MLQTPTANPGTSPGEQGPPHGAADTILTRLRELEARQTSLHVRLDSEPEFFSTRLLRLDPGHGWLFLEELTPYQGHLRVAPGRVMQIYTTLDGTPLHFQSPVLHTGEHDDAAFYVVEVPEAMDDAQKRLHFRTHLSGRSPVELIVQDRAGREYPGHLDDLSLGGLRALLPGEPPVDRGDLLQVKDLALPGEPPFACGLQVRFARQDTHRGGIILGGRFYDLEEAEAQRLLRVLLRLERERHHPAG</sequence>
<evidence type="ECO:0000313" key="8">
    <source>
        <dbReference type="Proteomes" id="UP000199556"/>
    </source>
</evidence>
<dbReference type="InterPro" id="IPR012349">
    <property type="entry name" value="Split_barrel_FMN-bd"/>
</dbReference>
<dbReference type="InterPro" id="IPR009926">
    <property type="entry name" value="T3SS_YcgR_PilZN"/>
</dbReference>
<evidence type="ECO:0000313" key="7">
    <source>
        <dbReference type="EMBL" id="SFM41498.1"/>
    </source>
</evidence>
<evidence type="ECO:0000256" key="3">
    <source>
        <dbReference type="ARBA" id="ARBA00023143"/>
    </source>
</evidence>
<dbReference type="Pfam" id="PF07317">
    <property type="entry name" value="PilZN"/>
    <property type="match status" value="1"/>
</dbReference>
<keyword evidence="3" id="KW-0975">Bacterial flagellum</keyword>
<proteinExistence type="predicted"/>
<reference evidence="7 8" key="1">
    <citation type="submission" date="2016-10" db="EMBL/GenBank/DDBJ databases">
        <authorList>
            <person name="de Groot N.N."/>
        </authorList>
    </citation>
    <scope>NUCLEOTIDE SEQUENCE [LARGE SCALE GENOMIC DNA]</scope>
    <source>
        <strain evidence="7 8">DSM 4180</strain>
    </source>
</reference>
<accession>A0A1I4QMZ7</accession>